<gene>
    <name evidence="2" type="ORF">AAF712_005757</name>
</gene>
<organism evidence="2 3">
    <name type="scientific">Marasmius tenuissimus</name>
    <dbReference type="NCBI Taxonomy" id="585030"/>
    <lineage>
        <taxon>Eukaryota</taxon>
        <taxon>Fungi</taxon>
        <taxon>Dikarya</taxon>
        <taxon>Basidiomycota</taxon>
        <taxon>Agaricomycotina</taxon>
        <taxon>Agaricomycetes</taxon>
        <taxon>Agaricomycetidae</taxon>
        <taxon>Agaricales</taxon>
        <taxon>Marasmiineae</taxon>
        <taxon>Marasmiaceae</taxon>
        <taxon>Marasmius</taxon>
    </lineage>
</organism>
<accession>A0ABR2ZZQ2</accession>
<evidence type="ECO:0000256" key="1">
    <source>
        <dbReference type="SAM" id="MobiDB-lite"/>
    </source>
</evidence>
<name>A0ABR2ZZQ2_9AGAR</name>
<feature type="compositionally biased region" description="Low complexity" evidence="1">
    <location>
        <begin position="204"/>
        <end position="214"/>
    </location>
</feature>
<dbReference type="EMBL" id="JBBXMP010000028">
    <property type="protein sequence ID" value="KAL0067187.1"/>
    <property type="molecule type" value="Genomic_DNA"/>
</dbReference>
<feature type="region of interest" description="Disordered" evidence="1">
    <location>
        <begin position="141"/>
        <end position="311"/>
    </location>
</feature>
<keyword evidence="3" id="KW-1185">Reference proteome</keyword>
<sequence>MDSGDEHMQDDAEDVWNTSSSSAEEWDDEEANNAFDMTIVGEEIRNGQLRHEVLWDDWKRRDGTSNTWRPDEEGVDEETLEAWNNLVATKREKLAEGSLDIEIWSDLNNVNTNTRLRAQAYDEKRRKRYREPVSLVERMRANLVKHGRASPANAPRRTNVASRRNRNIAESRQSRSSTASTGRSRDLPEAGPSTSRAKPRNSRPSRVSTPSVVPETEDEDVRMASPPPPRSPSPPPSYKGKGKERARVSPVVRTPEPPSKGKGKEKCLPSQGDRVRSAGEHQTQKSTRVIARLPRRAGSSSSASLSGSTTLKSGRDALAAEWTARAHSVGAAAITFVNDVDSEEIPTLVPKFNYLEAEFD</sequence>
<feature type="compositionally biased region" description="Low complexity" evidence="1">
    <location>
        <begin position="296"/>
        <end position="311"/>
    </location>
</feature>
<evidence type="ECO:0000313" key="3">
    <source>
        <dbReference type="Proteomes" id="UP001437256"/>
    </source>
</evidence>
<dbReference type="Proteomes" id="UP001437256">
    <property type="component" value="Unassembled WGS sequence"/>
</dbReference>
<feature type="compositionally biased region" description="Basic and acidic residues" evidence="1">
    <location>
        <begin position="1"/>
        <end position="10"/>
    </location>
</feature>
<evidence type="ECO:0008006" key="4">
    <source>
        <dbReference type="Google" id="ProtNLM"/>
    </source>
</evidence>
<feature type="compositionally biased region" description="Basic and acidic residues" evidence="1">
    <location>
        <begin position="262"/>
        <end position="283"/>
    </location>
</feature>
<evidence type="ECO:0000313" key="2">
    <source>
        <dbReference type="EMBL" id="KAL0067187.1"/>
    </source>
</evidence>
<proteinExistence type="predicted"/>
<feature type="compositionally biased region" description="Pro residues" evidence="1">
    <location>
        <begin position="225"/>
        <end position="237"/>
    </location>
</feature>
<feature type="region of interest" description="Disordered" evidence="1">
    <location>
        <begin position="1"/>
        <end position="33"/>
    </location>
</feature>
<reference evidence="2 3" key="1">
    <citation type="submission" date="2024-05" db="EMBL/GenBank/DDBJ databases">
        <title>A draft genome resource for the thread blight pathogen Marasmius tenuissimus strain MS-2.</title>
        <authorList>
            <person name="Yulfo-Soto G.E."/>
            <person name="Baruah I.K."/>
            <person name="Amoako-Attah I."/>
            <person name="Bukari Y."/>
            <person name="Meinhardt L.W."/>
            <person name="Bailey B.A."/>
            <person name="Cohen S.P."/>
        </authorList>
    </citation>
    <scope>NUCLEOTIDE SEQUENCE [LARGE SCALE GENOMIC DNA]</scope>
    <source>
        <strain evidence="2 3">MS-2</strain>
    </source>
</reference>
<comment type="caution">
    <text evidence="2">The sequence shown here is derived from an EMBL/GenBank/DDBJ whole genome shotgun (WGS) entry which is preliminary data.</text>
</comment>
<protein>
    <recommendedName>
        <fullName evidence="4">Chromo domain-containing protein</fullName>
    </recommendedName>
</protein>